<dbReference type="AlphaFoldDB" id="A0A0V1B7D9"/>
<dbReference type="Pfam" id="PF09807">
    <property type="entry name" value="ELP6"/>
    <property type="match status" value="1"/>
</dbReference>
<comment type="pathway">
    <text evidence="1">tRNA modification; 5-methoxycarbonylmethyl-2-thiouridine-tRNA biosynthesis.</text>
</comment>
<organism evidence="4 5">
    <name type="scientific">Trichinella spiralis</name>
    <name type="common">Trichina worm</name>
    <dbReference type="NCBI Taxonomy" id="6334"/>
    <lineage>
        <taxon>Eukaryota</taxon>
        <taxon>Metazoa</taxon>
        <taxon>Ecdysozoa</taxon>
        <taxon>Nematoda</taxon>
        <taxon>Enoplea</taxon>
        <taxon>Dorylaimia</taxon>
        <taxon>Trichinellida</taxon>
        <taxon>Trichinellidae</taxon>
        <taxon>Trichinella</taxon>
    </lineage>
</organism>
<evidence type="ECO:0000313" key="5">
    <source>
        <dbReference type="Proteomes" id="UP000054776"/>
    </source>
</evidence>
<comment type="similarity">
    <text evidence="2">Belongs to the ELP6 family.</text>
</comment>
<keyword evidence="5" id="KW-1185">Reference proteome</keyword>
<accession>A0A0V1B7D9</accession>
<dbReference type="InterPro" id="IPR018627">
    <property type="entry name" value="ELP6"/>
</dbReference>
<evidence type="ECO:0000313" key="4">
    <source>
        <dbReference type="EMBL" id="KRY32921.1"/>
    </source>
</evidence>
<evidence type="ECO:0000256" key="1">
    <source>
        <dbReference type="ARBA" id="ARBA00005043"/>
    </source>
</evidence>
<dbReference type="GO" id="GO:0033588">
    <property type="term" value="C:elongator holoenzyme complex"/>
    <property type="evidence" value="ECO:0007669"/>
    <property type="project" value="InterPro"/>
</dbReference>
<dbReference type="InParanoid" id="A0A0V1B7D9"/>
<evidence type="ECO:0000256" key="2">
    <source>
        <dbReference type="ARBA" id="ARBA00008837"/>
    </source>
</evidence>
<dbReference type="UniPathway" id="UPA00988"/>
<dbReference type="PANTHER" id="PTHR16184">
    <property type="entry name" value="ELONGATOR COMPLEX PROTEIN 6"/>
    <property type="match status" value="1"/>
</dbReference>
<dbReference type="InterPro" id="IPR027417">
    <property type="entry name" value="P-loop_NTPase"/>
</dbReference>
<comment type="caution">
    <text evidence="4">The sequence shown here is derived from an EMBL/GenBank/DDBJ whole genome shotgun (WGS) entry which is preliminary data.</text>
</comment>
<dbReference type="STRING" id="6334.A0A0V1B7D9"/>
<protein>
    <recommendedName>
        <fullName evidence="3">Elongator complex protein 6</fullName>
    </recommendedName>
</protein>
<dbReference type="CDD" id="cd19495">
    <property type="entry name" value="Elp6"/>
    <property type="match status" value="1"/>
</dbReference>
<dbReference type="EMBL" id="JYDH01000090">
    <property type="protein sequence ID" value="KRY32921.1"/>
    <property type="molecule type" value="Genomic_DNA"/>
</dbReference>
<gene>
    <name evidence="4" type="primary">Elp6</name>
    <name evidence="4" type="ORF">T01_1045</name>
</gene>
<sequence>MEQFNPAISISSIIRMYTQLDDFLAFSPNCLPNGKVVVIQDDHTIDGSFLLYQFISMYYRADAKILLVCTQNPSSHYETVLKKLHMPISESDQFTVIDTLKRLSELPMQSSDRNSTFMCSLRTEIEKILEQLQTIMQCENQSILIVIDCIFTLHALPVLQSSLVNFISKLSIFVDNRHCLVMKMVTDEMASRRIQDFSNFCINTASLILQVLPLETGTGRNVHCKLFVYEKKPTDCKINCLKLFVYFENECVRFYLPGFLPYC</sequence>
<dbReference type="Gene3D" id="3.40.50.300">
    <property type="entry name" value="P-loop containing nucleotide triphosphate hydrolases"/>
    <property type="match status" value="1"/>
</dbReference>
<dbReference type="GO" id="GO:0002098">
    <property type="term" value="P:tRNA wobble uridine modification"/>
    <property type="evidence" value="ECO:0007669"/>
    <property type="project" value="InterPro"/>
</dbReference>
<reference evidence="4 5" key="1">
    <citation type="submission" date="2015-01" db="EMBL/GenBank/DDBJ databases">
        <title>Evolution of Trichinella species and genotypes.</title>
        <authorList>
            <person name="Korhonen P.K."/>
            <person name="Edoardo P."/>
            <person name="Giuseppe L.R."/>
            <person name="Gasser R.B."/>
        </authorList>
    </citation>
    <scope>NUCLEOTIDE SEQUENCE [LARGE SCALE GENOMIC DNA]</scope>
    <source>
        <strain evidence="4">ISS3</strain>
    </source>
</reference>
<evidence type="ECO:0000256" key="3">
    <source>
        <dbReference type="ARBA" id="ARBA00020263"/>
    </source>
</evidence>
<dbReference type="PANTHER" id="PTHR16184:SF6">
    <property type="entry name" value="ELONGATOR COMPLEX PROTEIN 6"/>
    <property type="match status" value="1"/>
</dbReference>
<dbReference type="Proteomes" id="UP000054776">
    <property type="component" value="Unassembled WGS sequence"/>
</dbReference>
<proteinExistence type="inferred from homology"/>
<name>A0A0V1B7D9_TRISP</name>
<dbReference type="OrthoDB" id="9995306at2759"/>